<evidence type="ECO:0008006" key="3">
    <source>
        <dbReference type="Google" id="ProtNLM"/>
    </source>
</evidence>
<dbReference type="Proteomes" id="UP001280121">
    <property type="component" value="Unassembled WGS sequence"/>
</dbReference>
<reference evidence="1" key="1">
    <citation type="journal article" date="2023" name="Plant J.">
        <title>Genome sequences and population genomics provide insights into the demographic history, inbreeding, and mutation load of two 'living fossil' tree species of Dipteronia.</title>
        <authorList>
            <person name="Feng Y."/>
            <person name="Comes H.P."/>
            <person name="Chen J."/>
            <person name="Zhu S."/>
            <person name="Lu R."/>
            <person name="Zhang X."/>
            <person name="Li P."/>
            <person name="Qiu J."/>
            <person name="Olsen K.M."/>
            <person name="Qiu Y."/>
        </authorList>
    </citation>
    <scope>NUCLEOTIDE SEQUENCE</scope>
    <source>
        <strain evidence="1">KIB01</strain>
    </source>
</reference>
<dbReference type="EMBL" id="JANJYI010000008">
    <property type="protein sequence ID" value="KAK2638942.1"/>
    <property type="molecule type" value="Genomic_DNA"/>
</dbReference>
<evidence type="ECO:0000313" key="2">
    <source>
        <dbReference type="Proteomes" id="UP001280121"/>
    </source>
</evidence>
<dbReference type="AlphaFoldDB" id="A0AAD9WQP7"/>
<sequence>MFCTSHGSNSALRPDAKALIPLELDFHLRTTKFTVEMDNSSFPRVLEFRNKLPPNPQLLRLKDWFARYDFSVKHIKGHHNIIPDMLSRPRPVNLLSRTELEKIFV</sequence>
<protein>
    <recommendedName>
        <fullName evidence="3">Reverse transcriptase RNase H-like domain-containing protein</fullName>
    </recommendedName>
</protein>
<name>A0AAD9WQP7_9ROSI</name>
<evidence type="ECO:0000313" key="1">
    <source>
        <dbReference type="EMBL" id="KAK2638942.1"/>
    </source>
</evidence>
<accession>A0AAD9WQP7</accession>
<comment type="caution">
    <text evidence="1">The sequence shown here is derived from an EMBL/GenBank/DDBJ whole genome shotgun (WGS) entry which is preliminary data.</text>
</comment>
<organism evidence="1 2">
    <name type="scientific">Dipteronia dyeriana</name>
    <dbReference type="NCBI Taxonomy" id="168575"/>
    <lineage>
        <taxon>Eukaryota</taxon>
        <taxon>Viridiplantae</taxon>
        <taxon>Streptophyta</taxon>
        <taxon>Embryophyta</taxon>
        <taxon>Tracheophyta</taxon>
        <taxon>Spermatophyta</taxon>
        <taxon>Magnoliopsida</taxon>
        <taxon>eudicotyledons</taxon>
        <taxon>Gunneridae</taxon>
        <taxon>Pentapetalae</taxon>
        <taxon>rosids</taxon>
        <taxon>malvids</taxon>
        <taxon>Sapindales</taxon>
        <taxon>Sapindaceae</taxon>
        <taxon>Hippocastanoideae</taxon>
        <taxon>Acereae</taxon>
        <taxon>Dipteronia</taxon>
    </lineage>
</organism>
<keyword evidence="2" id="KW-1185">Reference proteome</keyword>
<gene>
    <name evidence="1" type="ORF">Ddye_026737</name>
</gene>
<proteinExistence type="predicted"/>